<dbReference type="InterPro" id="IPR000182">
    <property type="entry name" value="GNAT_dom"/>
</dbReference>
<dbReference type="InterPro" id="IPR016181">
    <property type="entry name" value="Acyl_CoA_acyltransferase"/>
</dbReference>
<dbReference type="RefSeq" id="WP_329775989.1">
    <property type="nucleotide sequence ID" value="NZ_JAYDYW010000011.1"/>
</dbReference>
<evidence type="ECO:0000313" key="2">
    <source>
        <dbReference type="EMBL" id="MEE1674983.1"/>
    </source>
</evidence>
<protein>
    <submittedName>
        <fullName evidence="2">GNAT family N-acetyltransferase</fullName>
    </submittedName>
</protein>
<sequence length="161" mass="17648">MVLSFIICPIAASHNQAVKQIIHHGGREFGAIGDGFGPSDPEVEAMSLHYNQPQRGYWVALQNDIVVGCGGIAELDDASKTCELRKLFVNPQSRGQGLGKALAEHCLQEAKRRAYKQCYLDTLSSMHSAIALYQALGFYHLPEPFSASIHSGCDVWMMKAL</sequence>
<dbReference type="EMBL" id="JAYDYW010000011">
    <property type="protein sequence ID" value="MEE1674983.1"/>
    <property type="molecule type" value="Genomic_DNA"/>
</dbReference>
<evidence type="ECO:0000313" key="3">
    <source>
        <dbReference type="Proteomes" id="UP001310248"/>
    </source>
</evidence>
<name>A0ABU7G6F0_9ALTE</name>
<dbReference type="PANTHER" id="PTHR43305:SF1">
    <property type="entry name" value="FAMILY N-ACETYLTRANSFERASE, PUTATIVE (AFU_ORTHOLOGUE AFUA_2G01380)-RELATED"/>
    <property type="match status" value="1"/>
</dbReference>
<dbReference type="Proteomes" id="UP001310248">
    <property type="component" value="Unassembled WGS sequence"/>
</dbReference>
<proteinExistence type="predicted"/>
<accession>A0ABU7G6F0</accession>
<evidence type="ECO:0000259" key="1">
    <source>
        <dbReference type="PROSITE" id="PS51186"/>
    </source>
</evidence>
<gene>
    <name evidence="2" type="ORF">SNR37_000305</name>
</gene>
<dbReference type="Gene3D" id="3.40.630.30">
    <property type="match status" value="1"/>
</dbReference>
<dbReference type="CDD" id="cd04301">
    <property type="entry name" value="NAT_SF"/>
    <property type="match status" value="1"/>
</dbReference>
<keyword evidence="3" id="KW-1185">Reference proteome</keyword>
<dbReference type="SUPFAM" id="SSF55729">
    <property type="entry name" value="Acyl-CoA N-acyltransferases (Nat)"/>
    <property type="match status" value="1"/>
</dbReference>
<comment type="caution">
    <text evidence="2">The sequence shown here is derived from an EMBL/GenBank/DDBJ whole genome shotgun (WGS) entry which is preliminary data.</text>
</comment>
<dbReference type="Pfam" id="PF00583">
    <property type="entry name" value="Acetyltransf_1"/>
    <property type="match status" value="1"/>
</dbReference>
<reference evidence="3" key="1">
    <citation type="submission" date="2023-07" db="EMBL/GenBank/DDBJ databases">
        <title>Draft genome sequence of Agarivorans aestuarii strain ZMCS4, a CAZymes producing bacteria isolated from the marine brown algae Clodostephus spongiosus.</title>
        <authorList>
            <person name="Lorente B."/>
            <person name="Cabral C."/>
            <person name="Frias J."/>
            <person name="Faria J."/>
            <person name="Toubarro D."/>
        </authorList>
    </citation>
    <scope>NUCLEOTIDE SEQUENCE [LARGE SCALE GENOMIC DNA]</scope>
    <source>
        <strain evidence="3">ZMCS4</strain>
    </source>
</reference>
<organism evidence="2 3">
    <name type="scientific">Agarivorans aestuarii</name>
    <dbReference type="NCBI Taxonomy" id="1563703"/>
    <lineage>
        <taxon>Bacteria</taxon>
        <taxon>Pseudomonadati</taxon>
        <taxon>Pseudomonadota</taxon>
        <taxon>Gammaproteobacteria</taxon>
        <taxon>Alteromonadales</taxon>
        <taxon>Alteromonadaceae</taxon>
        <taxon>Agarivorans</taxon>
    </lineage>
</organism>
<dbReference type="PROSITE" id="PS51186">
    <property type="entry name" value="GNAT"/>
    <property type="match status" value="1"/>
</dbReference>
<dbReference type="InterPro" id="IPR052777">
    <property type="entry name" value="Acetyltransferase_Enz"/>
</dbReference>
<feature type="domain" description="N-acetyltransferase" evidence="1">
    <location>
        <begin position="5"/>
        <end position="161"/>
    </location>
</feature>
<dbReference type="PANTHER" id="PTHR43305">
    <property type="entry name" value="FAMILY N-ACETYLTRANSFERASE, PUTATIVE (AFU_ORTHOLOGUE AFUA_2G01380)-RELATED"/>
    <property type="match status" value="1"/>
</dbReference>